<sequence length="340" mass="38604">VKQLLLRRKRLTELGRFAKLIRTLRHQLMEISLRENLLSSIPNEIKILRNLTTLSLASNHIHTLQTDVFPNLPNLQWLVLSGNQISALPHDLVACRRLKGLDLQHNQFTEIPLLVYHLPCLSLLMLQNNRITDVPLRDFPETLTALNLSFNQLTDIPDGLIFRPPPALEHLYLSGNPITEIPPDFITHGYGRLISLDLHTCQLKHVPSAFLDSLATRCPRLVRLNLAINHITALPDSIGRCATLQWLNLNDNRLTELPPTLANLERLVKLGLVKNELETLPPRMLCRMRQLRKLDVRRNRLRYMPPSLLSVLTAQERSGAPETAVPWSVFSDSACPPSCA</sequence>
<keyword evidence="3" id="KW-0677">Repeat</keyword>
<evidence type="ECO:0000256" key="1">
    <source>
        <dbReference type="ARBA" id="ARBA00022614"/>
    </source>
</evidence>
<name>A0A1X2HJK4_SYNRA</name>
<dbReference type="SMART" id="SM00369">
    <property type="entry name" value="LRR_TYP"/>
    <property type="match status" value="11"/>
</dbReference>
<accession>A0A1X2HJK4</accession>
<dbReference type="InParanoid" id="A0A1X2HJK4"/>
<dbReference type="InterPro" id="IPR001611">
    <property type="entry name" value="Leu-rich_rpt"/>
</dbReference>
<dbReference type="SUPFAM" id="SSF52058">
    <property type="entry name" value="L domain-like"/>
    <property type="match status" value="1"/>
</dbReference>
<dbReference type="STRING" id="13706.A0A1X2HJK4"/>
<dbReference type="SMART" id="SM00364">
    <property type="entry name" value="LRR_BAC"/>
    <property type="match status" value="7"/>
</dbReference>
<proteinExistence type="predicted"/>
<evidence type="ECO:0000256" key="2">
    <source>
        <dbReference type="ARBA" id="ARBA00022729"/>
    </source>
</evidence>
<dbReference type="EMBL" id="MCGN01000003">
    <property type="protein sequence ID" value="ORY99273.1"/>
    <property type="molecule type" value="Genomic_DNA"/>
</dbReference>
<feature type="non-terminal residue" evidence="4">
    <location>
        <position position="1"/>
    </location>
</feature>
<evidence type="ECO:0000313" key="4">
    <source>
        <dbReference type="EMBL" id="ORY99273.1"/>
    </source>
</evidence>
<keyword evidence="2" id="KW-0732">Signal</keyword>
<evidence type="ECO:0000313" key="5">
    <source>
        <dbReference type="Proteomes" id="UP000242180"/>
    </source>
</evidence>
<keyword evidence="5" id="KW-1185">Reference proteome</keyword>
<dbReference type="InterPro" id="IPR003591">
    <property type="entry name" value="Leu-rich_rpt_typical-subtyp"/>
</dbReference>
<evidence type="ECO:0000256" key="3">
    <source>
        <dbReference type="ARBA" id="ARBA00022737"/>
    </source>
</evidence>
<dbReference type="OMA" id="SGIKFES"/>
<keyword evidence="1" id="KW-0433">Leucine-rich repeat</keyword>
<reference evidence="4 5" key="1">
    <citation type="submission" date="2016-07" db="EMBL/GenBank/DDBJ databases">
        <title>Pervasive Adenine N6-methylation of Active Genes in Fungi.</title>
        <authorList>
            <consortium name="DOE Joint Genome Institute"/>
            <person name="Mondo S.J."/>
            <person name="Dannebaum R.O."/>
            <person name="Kuo R.C."/>
            <person name="Labutti K."/>
            <person name="Haridas S."/>
            <person name="Kuo A."/>
            <person name="Salamov A."/>
            <person name="Ahrendt S.R."/>
            <person name="Lipzen A."/>
            <person name="Sullivan W."/>
            <person name="Andreopoulos W.B."/>
            <person name="Clum A."/>
            <person name="Lindquist E."/>
            <person name="Daum C."/>
            <person name="Ramamoorthy G.K."/>
            <person name="Gryganskyi A."/>
            <person name="Culley D."/>
            <person name="Magnuson J.K."/>
            <person name="James T.Y."/>
            <person name="O'Malley M.A."/>
            <person name="Stajich J.E."/>
            <person name="Spatafora J.W."/>
            <person name="Visel A."/>
            <person name="Grigoriev I.V."/>
        </authorList>
    </citation>
    <scope>NUCLEOTIDE SEQUENCE [LARGE SCALE GENOMIC DNA]</scope>
    <source>
        <strain evidence="4 5">NRRL 2496</strain>
    </source>
</reference>
<dbReference type="PROSITE" id="PS51450">
    <property type="entry name" value="LRR"/>
    <property type="match status" value="5"/>
</dbReference>
<organism evidence="4 5">
    <name type="scientific">Syncephalastrum racemosum</name>
    <name type="common">Filamentous fungus</name>
    <dbReference type="NCBI Taxonomy" id="13706"/>
    <lineage>
        <taxon>Eukaryota</taxon>
        <taxon>Fungi</taxon>
        <taxon>Fungi incertae sedis</taxon>
        <taxon>Mucoromycota</taxon>
        <taxon>Mucoromycotina</taxon>
        <taxon>Mucoromycetes</taxon>
        <taxon>Mucorales</taxon>
        <taxon>Syncephalastraceae</taxon>
        <taxon>Syncephalastrum</taxon>
    </lineage>
</organism>
<dbReference type="Pfam" id="PF13855">
    <property type="entry name" value="LRR_8"/>
    <property type="match status" value="3"/>
</dbReference>
<dbReference type="PANTHER" id="PTHR24373:SF275">
    <property type="entry name" value="TIR DOMAIN-CONTAINING PROTEIN"/>
    <property type="match status" value="1"/>
</dbReference>
<dbReference type="InterPro" id="IPR050328">
    <property type="entry name" value="Dev_Immune_Receptor"/>
</dbReference>
<dbReference type="Gene3D" id="3.80.10.10">
    <property type="entry name" value="Ribonuclease Inhibitor"/>
    <property type="match status" value="3"/>
</dbReference>
<protein>
    <submittedName>
        <fullName evidence="4">Uncharacterized protein</fullName>
    </submittedName>
</protein>
<feature type="non-terminal residue" evidence="4">
    <location>
        <position position="340"/>
    </location>
</feature>
<gene>
    <name evidence="4" type="ORF">BCR43DRAFT_412819</name>
</gene>
<dbReference type="OrthoDB" id="660555at2759"/>
<dbReference type="Proteomes" id="UP000242180">
    <property type="component" value="Unassembled WGS sequence"/>
</dbReference>
<dbReference type="AlphaFoldDB" id="A0A1X2HJK4"/>
<comment type="caution">
    <text evidence="4">The sequence shown here is derived from an EMBL/GenBank/DDBJ whole genome shotgun (WGS) entry which is preliminary data.</text>
</comment>
<dbReference type="InterPro" id="IPR032675">
    <property type="entry name" value="LRR_dom_sf"/>
</dbReference>
<dbReference type="PANTHER" id="PTHR24373">
    <property type="entry name" value="SLIT RELATED LEUCINE-RICH REPEAT NEURONAL PROTEIN"/>
    <property type="match status" value="1"/>
</dbReference>